<organism evidence="3 4">
    <name type="scientific">Dryococelus australis</name>
    <dbReference type="NCBI Taxonomy" id="614101"/>
    <lineage>
        <taxon>Eukaryota</taxon>
        <taxon>Metazoa</taxon>
        <taxon>Ecdysozoa</taxon>
        <taxon>Arthropoda</taxon>
        <taxon>Hexapoda</taxon>
        <taxon>Insecta</taxon>
        <taxon>Pterygota</taxon>
        <taxon>Neoptera</taxon>
        <taxon>Polyneoptera</taxon>
        <taxon>Phasmatodea</taxon>
        <taxon>Verophasmatodea</taxon>
        <taxon>Anareolatae</taxon>
        <taxon>Phasmatidae</taxon>
        <taxon>Eurycanthinae</taxon>
        <taxon>Dryococelus</taxon>
    </lineage>
</organism>
<feature type="domain" description="Integrase catalytic" evidence="2">
    <location>
        <begin position="496"/>
        <end position="594"/>
    </location>
</feature>
<name>A0ABQ9GQC5_9NEOP</name>
<dbReference type="Pfam" id="PF17919">
    <property type="entry name" value="RT_RNaseH_2"/>
    <property type="match status" value="1"/>
</dbReference>
<protein>
    <recommendedName>
        <fullName evidence="2">Integrase catalytic domain-containing protein</fullName>
    </recommendedName>
</protein>
<dbReference type="Gene3D" id="3.10.10.10">
    <property type="entry name" value="HIV Type 1 Reverse Transcriptase, subunit A, domain 1"/>
    <property type="match status" value="1"/>
</dbReference>
<gene>
    <name evidence="3" type="ORF">PR048_025055</name>
</gene>
<evidence type="ECO:0000256" key="1">
    <source>
        <dbReference type="ARBA" id="ARBA00023268"/>
    </source>
</evidence>
<dbReference type="InterPro" id="IPR001584">
    <property type="entry name" value="Integrase_cat-core"/>
</dbReference>
<dbReference type="InterPro" id="IPR012337">
    <property type="entry name" value="RNaseH-like_sf"/>
</dbReference>
<dbReference type="Proteomes" id="UP001159363">
    <property type="component" value="Chromosome 9"/>
</dbReference>
<dbReference type="InterPro" id="IPR000477">
    <property type="entry name" value="RT_dom"/>
</dbReference>
<dbReference type="PANTHER" id="PTHR37984:SF5">
    <property type="entry name" value="PROTEIN NYNRIN-LIKE"/>
    <property type="match status" value="1"/>
</dbReference>
<evidence type="ECO:0000313" key="4">
    <source>
        <dbReference type="Proteomes" id="UP001159363"/>
    </source>
</evidence>
<dbReference type="Gene3D" id="3.30.420.10">
    <property type="entry name" value="Ribonuclease H-like superfamily/Ribonuclease H"/>
    <property type="match status" value="1"/>
</dbReference>
<sequence>MQWEIGKNSDVISLKLRKGEQPVFHRECDVLYALIKKVNGELDTLEAGVLTKAETSDWESALVVIPKADGVHLCVDYKVGVNEQLQDAHYPIWKIDDILNSLQNYCFFCQLNLIKAYLHVPVDEQSSEIQAISTHCGTYQLHRLSFSIKTASSEFNRIIDQIVRDIPKTMSYFDGIVHGSTREECQHNLIACLDQLQEFDLHLNQQKCLLFQEQIEYLGHVIEFNKISQSPGKVAAIVYMPRPKSTEDVRRFLGMVTYYSQFIHGASTIATPLRHLLCENTIFKWTSANEAAFLKLKQAIASDQILVLYGPDLPVQLACDASPTGIAGVLSHIVDGHDHPIAFASQSLTASEQNYSQLDREALATVFTVNHVFQYLFGHHFKLVTDNQLYTASVINNEVKQLCDATIKQINIPTVTYQLPKEEMKKNATLSTIMKSLQEEHTSETDYIIDGSGILFHGQRVVVPASLQSTVLNELHQTHVECIAIKKNPAKAPSHHWEEPEHNWQRIHIDYAGPYQDHHFLVVVDAKSKWTDTVSCSSAPTSKSSIEILKDIFSRNVFPEVMVSDNATIFTSEEFAHFFKEAGIFQEFCAAGHPVLKKLGKLHYPVELDNGFHFKSHIDQLRSTESLLPARKTVHFDPQPKSPMSDDRQLNKPNLSDLTEIMNPVVDFQPPA</sequence>
<dbReference type="PROSITE" id="PS50994">
    <property type="entry name" value="INTEGRASE"/>
    <property type="match status" value="1"/>
</dbReference>
<dbReference type="InterPro" id="IPR043128">
    <property type="entry name" value="Rev_trsase/Diguanyl_cyclase"/>
</dbReference>
<keyword evidence="1" id="KW-0511">Multifunctional enzyme</keyword>
<dbReference type="InterPro" id="IPR036397">
    <property type="entry name" value="RNaseH_sf"/>
</dbReference>
<dbReference type="SUPFAM" id="SSF56672">
    <property type="entry name" value="DNA/RNA polymerases"/>
    <property type="match status" value="1"/>
</dbReference>
<evidence type="ECO:0000259" key="2">
    <source>
        <dbReference type="PROSITE" id="PS50994"/>
    </source>
</evidence>
<proteinExistence type="predicted"/>
<keyword evidence="4" id="KW-1185">Reference proteome</keyword>
<dbReference type="Pfam" id="PF00078">
    <property type="entry name" value="RVT_1"/>
    <property type="match status" value="1"/>
</dbReference>
<evidence type="ECO:0000313" key="3">
    <source>
        <dbReference type="EMBL" id="KAJ8874213.1"/>
    </source>
</evidence>
<dbReference type="Pfam" id="PF00665">
    <property type="entry name" value="rve"/>
    <property type="match status" value="1"/>
</dbReference>
<dbReference type="Gene3D" id="3.30.70.270">
    <property type="match status" value="2"/>
</dbReference>
<dbReference type="InterPro" id="IPR041577">
    <property type="entry name" value="RT_RNaseH_2"/>
</dbReference>
<dbReference type="InterPro" id="IPR043502">
    <property type="entry name" value="DNA/RNA_pol_sf"/>
</dbReference>
<dbReference type="SUPFAM" id="SSF53098">
    <property type="entry name" value="Ribonuclease H-like"/>
    <property type="match status" value="1"/>
</dbReference>
<dbReference type="CDD" id="cd01647">
    <property type="entry name" value="RT_LTR"/>
    <property type="match status" value="1"/>
</dbReference>
<comment type="caution">
    <text evidence="3">The sequence shown here is derived from an EMBL/GenBank/DDBJ whole genome shotgun (WGS) entry which is preliminary data.</text>
</comment>
<reference evidence="3 4" key="1">
    <citation type="submission" date="2023-02" db="EMBL/GenBank/DDBJ databases">
        <title>LHISI_Scaffold_Assembly.</title>
        <authorList>
            <person name="Stuart O.P."/>
            <person name="Cleave R."/>
            <person name="Magrath M.J.L."/>
            <person name="Mikheyev A.S."/>
        </authorList>
    </citation>
    <scope>NUCLEOTIDE SEQUENCE [LARGE SCALE GENOMIC DNA]</scope>
    <source>
        <strain evidence="3">Daus_M_001</strain>
        <tissue evidence="3">Leg muscle</tissue>
    </source>
</reference>
<dbReference type="EMBL" id="JARBHB010000010">
    <property type="protein sequence ID" value="KAJ8874213.1"/>
    <property type="molecule type" value="Genomic_DNA"/>
</dbReference>
<dbReference type="PANTHER" id="PTHR37984">
    <property type="entry name" value="PROTEIN CBG26694"/>
    <property type="match status" value="1"/>
</dbReference>
<accession>A0ABQ9GQC5</accession>
<dbReference type="InterPro" id="IPR050951">
    <property type="entry name" value="Retrovirus_Pol_polyprotein"/>
</dbReference>